<dbReference type="EMBL" id="JBHRFL010000055">
    <property type="protein sequence ID" value="MFC6071795.1"/>
    <property type="molecule type" value="Genomic_DNA"/>
</dbReference>
<comment type="caution">
    <text evidence="2">The sequence shown here is derived from an EMBL/GenBank/DDBJ whole genome shotgun (WGS) entry which is preliminary data.</text>
</comment>
<proteinExistence type="predicted"/>
<sequence length="112" mass="11988">MQGQPEEPASILAVVGAGVQRVQTTQSSKAVEHGSTLQKPVSVVAMFIVSTKVDTHQEQLMPFRQQRETVEGGVGPVAGVSAAWMPRPSPQGRVYGVPRNRTHPATPQEASF</sequence>
<name>A0ABW1N7Z0_9GAMM</name>
<evidence type="ECO:0000313" key="2">
    <source>
        <dbReference type="EMBL" id="MFC6071795.1"/>
    </source>
</evidence>
<dbReference type="Proteomes" id="UP001596115">
    <property type="component" value="Unassembled WGS sequence"/>
</dbReference>
<keyword evidence="3" id="KW-1185">Reference proteome</keyword>
<protein>
    <submittedName>
        <fullName evidence="2">Uncharacterized protein</fullName>
    </submittedName>
</protein>
<evidence type="ECO:0000256" key="1">
    <source>
        <dbReference type="SAM" id="MobiDB-lite"/>
    </source>
</evidence>
<evidence type="ECO:0000313" key="3">
    <source>
        <dbReference type="Proteomes" id="UP001596115"/>
    </source>
</evidence>
<organism evidence="2 3">
    <name type="scientific">Stenotrophomonas geniculata</name>
    <dbReference type="NCBI Taxonomy" id="86188"/>
    <lineage>
        <taxon>Bacteria</taxon>
        <taxon>Pseudomonadati</taxon>
        <taxon>Pseudomonadota</taxon>
        <taxon>Gammaproteobacteria</taxon>
        <taxon>Lysobacterales</taxon>
        <taxon>Lysobacteraceae</taxon>
        <taxon>Stenotrophomonas</taxon>
    </lineage>
</organism>
<dbReference type="RefSeq" id="WP_049410110.1">
    <property type="nucleotide sequence ID" value="NZ_JBFLAA010000049.1"/>
</dbReference>
<feature type="compositionally biased region" description="Polar residues" evidence="1">
    <location>
        <begin position="103"/>
        <end position="112"/>
    </location>
</feature>
<reference evidence="2 3" key="1">
    <citation type="submission" date="2024-09" db="EMBL/GenBank/DDBJ databases">
        <title>Whole genome analysis of Stenotrophomonas geniculata MK-1, and its biological control impact on peanut foliage fungus diseases.</title>
        <authorList>
            <person name="Ahsan T."/>
        </authorList>
    </citation>
    <scope>NUCLEOTIDE SEQUENCE [LARGE SCALE GENOMIC DNA]</scope>
    <source>
        <strain evidence="2 3">MK-1</strain>
    </source>
</reference>
<gene>
    <name evidence="2" type="ORF">ACFLLB_19865</name>
</gene>
<accession>A0ABW1N7Z0</accession>
<feature type="region of interest" description="Disordered" evidence="1">
    <location>
        <begin position="80"/>
        <end position="112"/>
    </location>
</feature>